<evidence type="ECO:0000256" key="4">
    <source>
        <dbReference type="PIRSR" id="PIRSR600760-2"/>
    </source>
</evidence>
<evidence type="ECO:0008006" key="7">
    <source>
        <dbReference type="Google" id="ProtNLM"/>
    </source>
</evidence>
<dbReference type="Gene3D" id="3.30.540.10">
    <property type="entry name" value="Fructose-1,6-Bisphosphatase, subunit A, domain 1"/>
    <property type="match status" value="1"/>
</dbReference>
<reference evidence="5" key="1">
    <citation type="journal article" date="2021" name="PeerJ">
        <title>Extensive microbial diversity within the chicken gut microbiome revealed by metagenomics and culture.</title>
        <authorList>
            <person name="Gilroy R."/>
            <person name="Ravi A."/>
            <person name="Getino M."/>
            <person name="Pursley I."/>
            <person name="Horton D.L."/>
            <person name="Alikhan N.F."/>
            <person name="Baker D."/>
            <person name="Gharbi K."/>
            <person name="Hall N."/>
            <person name="Watson M."/>
            <person name="Adriaenssens E.M."/>
            <person name="Foster-Nyarko E."/>
            <person name="Jarju S."/>
            <person name="Secka A."/>
            <person name="Antonio M."/>
            <person name="Oren A."/>
            <person name="Chaudhuri R.R."/>
            <person name="La Ragione R."/>
            <person name="Hildebrand F."/>
            <person name="Pallen M.J."/>
        </authorList>
    </citation>
    <scope>NUCLEOTIDE SEQUENCE</scope>
    <source>
        <strain evidence="5">ChiBcec15-1070</strain>
    </source>
</reference>
<evidence type="ECO:0000256" key="2">
    <source>
        <dbReference type="ARBA" id="ARBA00022801"/>
    </source>
</evidence>
<feature type="binding site" evidence="4">
    <location>
        <position position="214"/>
    </location>
    <ligand>
        <name>Mg(2+)</name>
        <dbReference type="ChEBI" id="CHEBI:18420"/>
        <label>1</label>
        <note>catalytic</note>
    </ligand>
</feature>
<dbReference type="GO" id="GO:0008934">
    <property type="term" value="F:inositol monophosphate 1-phosphatase activity"/>
    <property type="evidence" value="ECO:0007669"/>
    <property type="project" value="TreeGrafter"/>
</dbReference>
<dbReference type="EMBL" id="DXHL01000002">
    <property type="protein sequence ID" value="HIW09894.1"/>
    <property type="molecule type" value="Genomic_DNA"/>
</dbReference>
<proteinExistence type="predicted"/>
<dbReference type="InterPro" id="IPR000760">
    <property type="entry name" value="Inositol_monophosphatase-like"/>
</dbReference>
<feature type="binding site" evidence="4">
    <location>
        <position position="67"/>
    </location>
    <ligand>
        <name>Mg(2+)</name>
        <dbReference type="ChEBI" id="CHEBI:18420"/>
        <label>1</label>
        <note>catalytic</note>
    </ligand>
</feature>
<dbReference type="PRINTS" id="PR00377">
    <property type="entry name" value="IMPHPHTASES"/>
</dbReference>
<dbReference type="Pfam" id="PF00459">
    <property type="entry name" value="Inositol_P"/>
    <property type="match status" value="1"/>
</dbReference>
<name>A0A9D1QC37_9BACT</name>
<reference evidence="5" key="2">
    <citation type="submission" date="2021-04" db="EMBL/GenBank/DDBJ databases">
        <authorList>
            <person name="Gilroy R."/>
        </authorList>
    </citation>
    <scope>NUCLEOTIDE SEQUENCE</scope>
    <source>
        <strain evidence="5">ChiBcec15-1070</strain>
    </source>
</reference>
<dbReference type="PANTHER" id="PTHR20854">
    <property type="entry name" value="INOSITOL MONOPHOSPHATASE"/>
    <property type="match status" value="1"/>
</dbReference>
<gene>
    <name evidence="5" type="ORF">H9888_00175</name>
</gene>
<sequence length="263" mass="28712">MFTFQEFSDFVQSLTPTIRTIIDKYIGQVQVDYKADHSPVTQADREIEQYIVSQIEARFPGGVIVGEESGTHAASAARSTDEPLVEWVVDPIDGTKSFIHGVPLFATLIGVMVDGEAVYGAIYNPLLNDLVVGDNTVALWNGRPTRMRPCPELSRATLLTTDIPDIAKHRDLPAFMQLVGQCRLLRTWGDAYGYFLLATGRGDIMVDPIMSRWDLVALIPVIRGAGGVITDYYGGEPATADSIVASCAELHGEVLALLNRATK</sequence>
<comment type="caution">
    <text evidence="5">The sequence shown here is derived from an EMBL/GenBank/DDBJ whole genome shotgun (WGS) entry which is preliminary data.</text>
</comment>
<dbReference type="GO" id="GO:0046872">
    <property type="term" value="F:metal ion binding"/>
    <property type="evidence" value="ECO:0007669"/>
    <property type="project" value="UniProtKB-KW"/>
</dbReference>
<organism evidence="5 6">
    <name type="scientific">Candidatus Rikenella faecigallinarum</name>
    <dbReference type="NCBI Taxonomy" id="2838745"/>
    <lineage>
        <taxon>Bacteria</taxon>
        <taxon>Pseudomonadati</taxon>
        <taxon>Bacteroidota</taxon>
        <taxon>Bacteroidia</taxon>
        <taxon>Bacteroidales</taxon>
        <taxon>Rikenellaceae</taxon>
        <taxon>Rikenella</taxon>
    </lineage>
</organism>
<accession>A0A9D1QC37</accession>
<feature type="binding site" evidence="4">
    <location>
        <position position="90"/>
    </location>
    <ligand>
        <name>Mg(2+)</name>
        <dbReference type="ChEBI" id="CHEBI:18420"/>
        <label>2</label>
    </ligand>
</feature>
<dbReference type="Gene3D" id="3.40.190.80">
    <property type="match status" value="1"/>
</dbReference>
<dbReference type="AlphaFoldDB" id="A0A9D1QC37"/>
<evidence type="ECO:0000256" key="3">
    <source>
        <dbReference type="ARBA" id="ARBA00022842"/>
    </source>
</evidence>
<protein>
    <recommendedName>
        <fullName evidence="7">Histidinol-phosphatase</fullName>
    </recommendedName>
</protein>
<comment type="cofactor">
    <cofactor evidence="4">
        <name>Mg(2+)</name>
        <dbReference type="ChEBI" id="CHEBI:18420"/>
    </cofactor>
</comment>
<evidence type="ECO:0000313" key="6">
    <source>
        <dbReference type="Proteomes" id="UP000823926"/>
    </source>
</evidence>
<dbReference type="PROSITE" id="PS00629">
    <property type="entry name" value="IMP_1"/>
    <property type="match status" value="1"/>
</dbReference>
<keyword evidence="3 4" id="KW-0460">Magnesium</keyword>
<dbReference type="Proteomes" id="UP000823926">
    <property type="component" value="Unassembled WGS sequence"/>
</dbReference>
<dbReference type="SUPFAM" id="SSF56655">
    <property type="entry name" value="Carbohydrate phosphatase"/>
    <property type="match status" value="1"/>
</dbReference>
<keyword evidence="1 4" id="KW-0479">Metal-binding</keyword>
<feature type="binding site" evidence="4">
    <location>
        <position position="93"/>
    </location>
    <ligand>
        <name>Mg(2+)</name>
        <dbReference type="ChEBI" id="CHEBI:18420"/>
        <label>2</label>
    </ligand>
</feature>
<evidence type="ECO:0000313" key="5">
    <source>
        <dbReference type="EMBL" id="HIW09894.1"/>
    </source>
</evidence>
<evidence type="ECO:0000256" key="1">
    <source>
        <dbReference type="ARBA" id="ARBA00022723"/>
    </source>
</evidence>
<dbReference type="GO" id="GO:0006020">
    <property type="term" value="P:inositol metabolic process"/>
    <property type="evidence" value="ECO:0007669"/>
    <property type="project" value="TreeGrafter"/>
</dbReference>
<dbReference type="InterPro" id="IPR020583">
    <property type="entry name" value="Inositol_monoP_metal-BS"/>
</dbReference>
<feature type="binding site" evidence="4">
    <location>
        <position position="92"/>
    </location>
    <ligand>
        <name>Mg(2+)</name>
        <dbReference type="ChEBI" id="CHEBI:18420"/>
        <label>1</label>
        <note>catalytic</note>
    </ligand>
</feature>
<keyword evidence="2" id="KW-0378">Hydrolase</keyword>
<dbReference type="PANTHER" id="PTHR20854:SF4">
    <property type="entry name" value="INOSITOL-1-MONOPHOSPHATASE-RELATED"/>
    <property type="match status" value="1"/>
</dbReference>
<dbReference type="GO" id="GO:0007165">
    <property type="term" value="P:signal transduction"/>
    <property type="evidence" value="ECO:0007669"/>
    <property type="project" value="TreeGrafter"/>
</dbReference>